<evidence type="ECO:0000256" key="1">
    <source>
        <dbReference type="SAM" id="Coils"/>
    </source>
</evidence>
<evidence type="ECO:0000313" key="4">
    <source>
        <dbReference type="Proteomes" id="UP000825890"/>
    </source>
</evidence>
<dbReference type="OrthoDB" id="5409365at2759"/>
<dbReference type="Pfam" id="PF25534">
    <property type="entry name" value="DUF7918"/>
    <property type="match status" value="1"/>
</dbReference>
<gene>
    <name evidence="3" type="ORF">CKM354_000886800</name>
</gene>
<feature type="domain" description="DUF7918" evidence="2">
    <location>
        <begin position="12"/>
        <end position="244"/>
    </location>
</feature>
<dbReference type="GeneID" id="68294443"/>
<sequence>MPEIRGVAVAVVDPDGKVFKEWGVQQNKTKSMTSCYIQSEKDKQFRIRITPNIDGWDRVFASEVYEYGVHDMLVTMRLDGKEKVEKQEVLYLDKDHPYFDYTTNGEVYLKAKKVQDEEGRTRYYNWAFKDVGIELLFDNLSLDSTTTAPDASTSGIIEITLDRIRVAAHDREWDEIGTHAYDRSSATSATSAAKDQAHMATNTGGDILRGTHHVIDWEYLVPDAAGPWATYKFFYRSEEVLRKFGFEGFKSDLKRAEIEMKKKKEEEKVRKRMEAEEEDEWYVRMSRGPVKKMSEQ</sequence>
<evidence type="ECO:0000259" key="2">
    <source>
        <dbReference type="Pfam" id="PF25534"/>
    </source>
</evidence>
<evidence type="ECO:0000313" key="3">
    <source>
        <dbReference type="EMBL" id="GIZ45713.1"/>
    </source>
</evidence>
<proteinExistence type="predicted"/>
<dbReference type="AlphaFoldDB" id="A0A9P3CMY8"/>
<dbReference type="Proteomes" id="UP000825890">
    <property type="component" value="Unassembled WGS sequence"/>
</dbReference>
<accession>A0A9P3CMY8</accession>
<dbReference type="RefSeq" id="XP_044660200.1">
    <property type="nucleotide sequence ID" value="XM_044804265.1"/>
</dbReference>
<protein>
    <recommendedName>
        <fullName evidence="2">DUF7918 domain-containing protein</fullName>
    </recommendedName>
</protein>
<dbReference type="EMBL" id="BOLY01000005">
    <property type="protein sequence ID" value="GIZ45713.1"/>
    <property type="molecule type" value="Genomic_DNA"/>
</dbReference>
<feature type="coiled-coil region" evidence="1">
    <location>
        <begin position="246"/>
        <end position="278"/>
    </location>
</feature>
<organism evidence="3 4">
    <name type="scientific">Cercospora kikuchii</name>
    <dbReference type="NCBI Taxonomy" id="84275"/>
    <lineage>
        <taxon>Eukaryota</taxon>
        <taxon>Fungi</taxon>
        <taxon>Dikarya</taxon>
        <taxon>Ascomycota</taxon>
        <taxon>Pezizomycotina</taxon>
        <taxon>Dothideomycetes</taxon>
        <taxon>Dothideomycetidae</taxon>
        <taxon>Mycosphaerellales</taxon>
        <taxon>Mycosphaerellaceae</taxon>
        <taxon>Cercospora</taxon>
    </lineage>
</organism>
<reference evidence="3 4" key="1">
    <citation type="submission" date="2021-01" db="EMBL/GenBank/DDBJ databases">
        <title>Cercospora kikuchii MAFF 305040 whole genome shotgun sequence.</title>
        <authorList>
            <person name="Kashiwa T."/>
            <person name="Suzuki T."/>
        </authorList>
    </citation>
    <scope>NUCLEOTIDE SEQUENCE [LARGE SCALE GENOMIC DNA]</scope>
    <source>
        <strain evidence="3 4">MAFF 305040</strain>
    </source>
</reference>
<keyword evidence="1" id="KW-0175">Coiled coil</keyword>
<name>A0A9P3CMY8_9PEZI</name>
<dbReference type="InterPro" id="IPR057678">
    <property type="entry name" value="DUF7918"/>
</dbReference>
<comment type="caution">
    <text evidence="3">The sequence shown here is derived from an EMBL/GenBank/DDBJ whole genome shotgun (WGS) entry which is preliminary data.</text>
</comment>
<keyword evidence="4" id="KW-1185">Reference proteome</keyword>